<dbReference type="InterPro" id="IPR010982">
    <property type="entry name" value="Lambda_DNA-bd_dom_sf"/>
</dbReference>
<gene>
    <name evidence="1" type="ORF">AMQ84_21980</name>
</gene>
<keyword evidence="2" id="KW-1185">Reference proteome</keyword>
<organism evidence="1 2">
    <name type="scientific">Paenibacillus riograndensis</name>
    <dbReference type="NCBI Taxonomy" id="483937"/>
    <lineage>
        <taxon>Bacteria</taxon>
        <taxon>Bacillati</taxon>
        <taxon>Bacillota</taxon>
        <taxon>Bacilli</taxon>
        <taxon>Bacillales</taxon>
        <taxon>Paenibacillaceae</taxon>
        <taxon>Paenibacillus</taxon>
        <taxon>Paenibacillus sonchi group</taxon>
    </lineage>
</organism>
<evidence type="ECO:0000313" key="1">
    <source>
        <dbReference type="EMBL" id="KWX73816.1"/>
    </source>
</evidence>
<name>A0A132TRX3_9BACL</name>
<dbReference type="AlphaFoldDB" id="A0A132TRX3"/>
<comment type="caution">
    <text evidence="1">The sequence shown here is derived from an EMBL/GenBank/DDBJ whole genome shotgun (WGS) entry which is preliminary data.</text>
</comment>
<dbReference type="Proteomes" id="UP000070475">
    <property type="component" value="Unassembled WGS sequence"/>
</dbReference>
<dbReference type="SUPFAM" id="SSF47413">
    <property type="entry name" value="lambda repressor-like DNA-binding domains"/>
    <property type="match status" value="1"/>
</dbReference>
<dbReference type="PATRIC" id="fig|483937.3.peg.6896"/>
<dbReference type="GO" id="GO:0003677">
    <property type="term" value="F:DNA binding"/>
    <property type="evidence" value="ECO:0007669"/>
    <property type="project" value="UniProtKB-KW"/>
</dbReference>
<evidence type="ECO:0000313" key="2">
    <source>
        <dbReference type="Proteomes" id="UP000070475"/>
    </source>
</evidence>
<keyword evidence="1" id="KW-0238">DNA-binding</keyword>
<dbReference type="InterPro" id="IPR001387">
    <property type="entry name" value="Cro/C1-type_HTH"/>
</dbReference>
<sequence>MSINQFADRCGINSGTLSRIVKGNQPIAMSHLELLTKGMGKGEDHFFSLYVDECFYYSAPTWRRLRPFMIRCAELGRMDCIERMVQILLDNLNNVPTLFEVAEGLFKQGQWQAAALLYENVSASEKYQYSERLAMCQYRLFRIALGDDQSENLRAATLFEPYVPRLDEADQLDALRHLMIAYYSLRHWHKVDELAQELLRLATIQYDLQFCSGRSSLDKKKPVRPLYYYILYAQLMRSCACVEWGDYNSALKFINLYIDGSWIQEDNEEVQQILTQFREWGKANTYLYRLLSGQLEVLTDYVEYISTQPSEIFMAVYRIIQSANRFNWNVDHVLDRFPDYVAYKTDLNDFGTHNQQVIRDQYTRFLAELAAYYLHNKRNEGIHLILLSLESATKINSESIMMKCVDLFEQYRHVASEDEKRQYQFQIRKAQDANEKKTLDVISFV</sequence>
<dbReference type="CDD" id="cd00093">
    <property type="entry name" value="HTH_XRE"/>
    <property type="match status" value="1"/>
</dbReference>
<proteinExistence type="predicted"/>
<protein>
    <submittedName>
        <fullName evidence="1">DNA-binding protein</fullName>
    </submittedName>
</protein>
<accession>A0A132TRX3</accession>
<dbReference type="OrthoDB" id="2470416at2"/>
<reference evidence="1 2" key="1">
    <citation type="submission" date="2015-08" db="EMBL/GenBank/DDBJ databases">
        <title>Genomes of Paenibacillus riograndensis.</title>
        <authorList>
            <person name="Sant'Anna F.H."/>
            <person name="Souza R."/>
            <person name="Ambrosini A."/>
            <person name="Bach E."/>
            <person name="Fernandes G."/>
            <person name="Balsanelli E."/>
            <person name="Baura V.A."/>
            <person name="Pedrosa F.O."/>
            <person name="Souza E.M."/>
            <person name="Passaglia L."/>
        </authorList>
    </citation>
    <scope>NUCLEOTIDE SEQUENCE [LARGE SCALE GENOMIC DNA]</scope>
    <source>
        <strain evidence="1 2">CAS34</strain>
    </source>
</reference>
<dbReference type="EMBL" id="LIRB01000141">
    <property type="protein sequence ID" value="KWX73816.1"/>
    <property type="molecule type" value="Genomic_DNA"/>
</dbReference>